<keyword evidence="2" id="KW-0479">Metal-binding</keyword>
<dbReference type="SFLD" id="SFLDG01129">
    <property type="entry name" value="C1.5:_HAD__Beta-PGM__Phosphata"/>
    <property type="match status" value="1"/>
</dbReference>
<gene>
    <name evidence="5" type="ORF">DN757_12185</name>
</gene>
<sequence length="247" mass="27848">MQHARPGSSLSGVQGGIGLPDIAGLKWLFFDVGDTLVDEWEPVDDIIGQFVREANAYGYPVKIEDVRELFEQCYQNYEQWPMKVAMQTYIQDEGHRKQIQDKLKFHKELERPFPSAAKVLKQLSQHYLIGIIANQSPGTEMRLESYGLRKYVHVLACSAEEGVSKPDPELYAVALKQAGCAPEEAVMIGDRIDNDIVPARSLGLHTIRILQGYGRFQPVQSEHERADWTVKSLDELLPLLIPDNDAS</sequence>
<dbReference type="Gene3D" id="1.10.150.520">
    <property type="match status" value="1"/>
</dbReference>
<evidence type="ECO:0000256" key="2">
    <source>
        <dbReference type="ARBA" id="ARBA00022723"/>
    </source>
</evidence>
<dbReference type="PANTHER" id="PTHR46470">
    <property type="entry name" value="N-ACYLNEURAMINATE-9-PHOSPHATASE"/>
    <property type="match status" value="1"/>
</dbReference>
<dbReference type="GO" id="GO:0016791">
    <property type="term" value="F:phosphatase activity"/>
    <property type="evidence" value="ECO:0007669"/>
    <property type="project" value="TreeGrafter"/>
</dbReference>
<evidence type="ECO:0000256" key="1">
    <source>
        <dbReference type="ARBA" id="ARBA00001946"/>
    </source>
</evidence>
<evidence type="ECO:0000313" key="5">
    <source>
        <dbReference type="EMBL" id="PZT55430.1"/>
    </source>
</evidence>
<dbReference type="NCBIfam" id="TIGR01549">
    <property type="entry name" value="HAD-SF-IA-v1"/>
    <property type="match status" value="1"/>
</dbReference>
<dbReference type="SUPFAM" id="SSF56784">
    <property type="entry name" value="HAD-like"/>
    <property type="match status" value="1"/>
</dbReference>
<name>A0A2W6P6Y2_9BACL</name>
<dbReference type="Proteomes" id="UP000249204">
    <property type="component" value="Unassembled WGS sequence"/>
</dbReference>
<dbReference type="EMBL" id="QKWW01000031">
    <property type="protein sequence ID" value="PZT55430.1"/>
    <property type="molecule type" value="Genomic_DNA"/>
</dbReference>
<reference evidence="5 6" key="1">
    <citation type="submission" date="2018-06" db="EMBL/GenBank/DDBJ databases">
        <title>Isolation of heavy metals resistant Paenibacillus silvae NC2 from Gold-Copper mine in ZiJin, China.</title>
        <authorList>
            <person name="Xu J."/>
            <person name="Mazhar H.S."/>
            <person name="Rensing C."/>
        </authorList>
    </citation>
    <scope>NUCLEOTIDE SEQUENCE [LARGE SCALE GENOMIC DNA]</scope>
    <source>
        <strain evidence="5 6">NC2</strain>
    </source>
</reference>
<dbReference type="InterPro" id="IPR023214">
    <property type="entry name" value="HAD_sf"/>
</dbReference>
<dbReference type="Pfam" id="PF00702">
    <property type="entry name" value="Hydrolase"/>
    <property type="match status" value="1"/>
</dbReference>
<proteinExistence type="predicted"/>
<dbReference type="NCBIfam" id="TIGR01509">
    <property type="entry name" value="HAD-SF-IA-v3"/>
    <property type="match status" value="1"/>
</dbReference>
<organism evidence="5 6">
    <name type="scientific">Paenibacillus silvae</name>
    <dbReference type="NCBI Taxonomy" id="1325358"/>
    <lineage>
        <taxon>Bacteria</taxon>
        <taxon>Bacillati</taxon>
        <taxon>Bacillota</taxon>
        <taxon>Bacilli</taxon>
        <taxon>Bacillales</taxon>
        <taxon>Paenibacillaceae</taxon>
        <taxon>Paenibacillus</taxon>
    </lineage>
</organism>
<accession>A0A2W6P6Y2</accession>
<dbReference type="PANTHER" id="PTHR46470:SF2">
    <property type="entry name" value="GLYCERALDEHYDE 3-PHOSPHATE PHOSPHATASE"/>
    <property type="match status" value="1"/>
</dbReference>
<dbReference type="Gene3D" id="3.40.50.1000">
    <property type="entry name" value="HAD superfamily/HAD-like"/>
    <property type="match status" value="1"/>
</dbReference>
<dbReference type="AlphaFoldDB" id="A0A2W6P6Y2"/>
<dbReference type="GO" id="GO:0046872">
    <property type="term" value="F:metal ion binding"/>
    <property type="evidence" value="ECO:0007669"/>
    <property type="project" value="UniProtKB-KW"/>
</dbReference>
<evidence type="ECO:0000313" key="6">
    <source>
        <dbReference type="Proteomes" id="UP000249204"/>
    </source>
</evidence>
<dbReference type="GO" id="GO:0044281">
    <property type="term" value="P:small molecule metabolic process"/>
    <property type="evidence" value="ECO:0007669"/>
    <property type="project" value="UniProtKB-ARBA"/>
</dbReference>
<evidence type="ECO:0000256" key="3">
    <source>
        <dbReference type="ARBA" id="ARBA00022801"/>
    </source>
</evidence>
<dbReference type="InterPro" id="IPR006439">
    <property type="entry name" value="HAD-SF_hydro_IA"/>
</dbReference>
<dbReference type="InterPro" id="IPR051400">
    <property type="entry name" value="HAD-like_hydrolase"/>
</dbReference>
<comment type="caution">
    <text evidence="5">The sequence shown here is derived from an EMBL/GenBank/DDBJ whole genome shotgun (WGS) entry which is preliminary data.</text>
</comment>
<evidence type="ECO:0000256" key="4">
    <source>
        <dbReference type="ARBA" id="ARBA00022842"/>
    </source>
</evidence>
<comment type="cofactor">
    <cofactor evidence="1">
        <name>Mg(2+)</name>
        <dbReference type="ChEBI" id="CHEBI:18420"/>
    </cofactor>
</comment>
<protein>
    <recommendedName>
        <fullName evidence="7">HAD family hydrolase</fullName>
    </recommendedName>
</protein>
<dbReference type="InterPro" id="IPR036412">
    <property type="entry name" value="HAD-like_sf"/>
</dbReference>
<evidence type="ECO:0008006" key="7">
    <source>
        <dbReference type="Google" id="ProtNLM"/>
    </source>
</evidence>
<dbReference type="SFLD" id="SFLDS00003">
    <property type="entry name" value="Haloacid_Dehalogenase"/>
    <property type="match status" value="1"/>
</dbReference>
<keyword evidence="4" id="KW-0460">Magnesium</keyword>
<keyword evidence="3" id="KW-0378">Hydrolase</keyword>